<dbReference type="EMBL" id="CNGE01001557">
    <property type="protein sequence ID" value="CKU27579.1"/>
    <property type="molecule type" value="Genomic_DNA"/>
</dbReference>
<organism evidence="2 3">
    <name type="scientific">Mycobacterium tuberculosis</name>
    <dbReference type="NCBI Taxonomy" id="1773"/>
    <lineage>
        <taxon>Bacteria</taxon>
        <taxon>Bacillati</taxon>
        <taxon>Actinomycetota</taxon>
        <taxon>Actinomycetes</taxon>
        <taxon>Mycobacteriales</taxon>
        <taxon>Mycobacteriaceae</taxon>
        <taxon>Mycobacterium</taxon>
        <taxon>Mycobacterium tuberculosis complex</taxon>
    </lineage>
</organism>
<accession>A0A655AWT7</accession>
<feature type="region of interest" description="Disordered" evidence="1">
    <location>
        <begin position="1"/>
        <end position="36"/>
    </location>
</feature>
<name>A0A655AWT7_MYCTX</name>
<reference evidence="2 3" key="1">
    <citation type="submission" date="2015-03" db="EMBL/GenBank/DDBJ databases">
        <authorList>
            <consortium name="Pathogen Informatics"/>
        </authorList>
    </citation>
    <scope>NUCLEOTIDE SEQUENCE [LARGE SCALE GENOMIC DNA]</scope>
    <source>
        <strain evidence="2 3">Bir 172</strain>
    </source>
</reference>
<gene>
    <name evidence="2" type="ORF">ERS027646_04645</name>
</gene>
<protein>
    <submittedName>
        <fullName evidence="2">Uncharacterized protein</fullName>
    </submittedName>
</protein>
<dbReference type="AlphaFoldDB" id="A0A655AWT7"/>
<feature type="compositionally biased region" description="Low complexity" evidence="1">
    <location>
        <begin position="1"/>
        <end position="24"/>
    </location>
</feature>
<evidence type="ECO:0000313" key="2">
    <source>
        <dbReference type="EMBL" id="CKU27579.1"/>
    </source>
</evidence>
<proteinExistence type="predicted"/>
<sequence length="211" mass="21883">MWNTSWTSVSPSATSPASTKPAPARMSEHHTGALDSCGRPRTTAWCPSVRASAPSRIISSTKRNRASNTFSVIIDVPSAIDAKAIAIGCRSVGNPGNGKVATLTAFGRSYWVTRKLASVWVTVAPASCNLCSTSCRCAGSTPATDISPRVIAAAMPHVAATIRSPITRCSVGCSRGTPVMVIVGEPAPSTCAPIWFNIVHKSTTSGSRAAL</sequence>
<evidence type="ECO:0000313" key="3">
    <source>
        <dbReference type="Proteomes" id="UP000048948"/>
    </source>
</evidence>
<dbReference type="Proteomes" id="UP000048948">
    <property type="component" value="Unassembled WGS sequence"/>
</dbReference>
<evidence type="ECO:0000256" key="1">
    <source>
        <dbReference type="SAM" id="MobiDB-lite"/>
    </source>
</evidence>